<dbReference type="PROSITE" id="PS50225">
    <property type="entry name" value="SOCS"/>
    <property type="match status" value="1"/>
</dbReference>
<name>A0A1J1HJB4_9DIPT</name>
<dbReference type="AlphaFoldDB" id="A0A1J1HJB4"/>
<organism evidence="2 3">
    <name type="scientific">Clunio marinus</name>
    <dbReference type="NCBI Taxonomy" id="568069"/>
    <lineage>
        <taxon>Eukaryota</taxon>
        <taxon>Metazoa</taxon>
        <taxon>Ecdysozoa</taxon>
        <taxon>Arthropoda</taxon>
        <taxon>Hexapoda</taxon>
        <taxon>Insecta</taxon>
        <taxon>Pterygota</taxon>
        <taxon>Neoptera</taxon>
        <taxon>Endopterygota</taxon>
        <taxon>Diptera</taxon>
        <taxon>Nematocera</taxon>
        <taxon>Chironomoidea</taxon>
        <taxon>Chironomidae</taxon>
        <taxon>Clunio</taxon>
    </lineage>
</organism>
<feature type="domain" description="SOCS box" evidence="1">
    <location>
        <begin position="187"/>
        <end position="238"/>
    </location>
</feature>
<dbReference type="OrthoDB" id="7786741at2759"/>
<sequence length="238" mass="28517">METSAVQRETAVQVLFTETTRDDFTLFMDDQVTDFTLLFEKMLSRNDENFPVIMEFLHINNLVAKLPDVHRDMGYTFIDNNCDFSDFYTKWKLVRNLKYLQEKGCDLNLEMFNYLRSLTFGGKLVKRSKNFLQVIQLLLPFCTDFFIDLSYWKKIRYFCVDTKEIIDALNFLITNYGTEKNYRFLPPLRKYNPFSLKHLARNAVREKAWQNKKINKSFNTLCEKNIPVMLFKYMSFMD</sequence>
<keyword evidence="3" id="KW-1185">Reference proteome</keyword>
<dbReference type="InterPro" id="IPR001496">
    <property type="entry name" value="SOCS_box"/>
</dbReference>
<evidence type="ECO:0000313" key="2">
    <source>
        <dbReference type="EMBL" id="CRK86558.1"/>
    </source>
</evidence>
<gene>
    <name evidence="2" type="ORF">CLUMA_CG000073</name>
</gene>
<proteinExistence type="predicted"/>
<evidence type="ECO:0000313" key="3">
    <source>
        <dbReference type="Proteomes" id="UP000183832"/>
    </source>
</evidence>
<evidence type="ECO:0000259" key="1">
    <source>
        <dbReference type="PROSITE" id="PS50225"/>
    </source>
</evidence>
<protein>
    <submittedName>
        <fullName evidence="2">CLUMA_CG000073, isoform A</fullName>
    </submittedName>
</protein>
<dbReference type="Proteomes" id="UP000183832">
    <property type="component" value="Unassembled WGS sequence"/>
</dbReference>
<reference evidence="2 3" key="1">
    <citation type="submission" date="2015-04" db="EMBL/GenBank/DDBJ databases">
        <authorList>
            <person name="Syromyatnikov M.Y."/>
            <person name="Popov V.N."/>
        </authorList>
    </citation>
    <scope>NUCLEOTIDE SEQUENCE [LARGE SCALE GENOMIC DNA]</scope>
</reference>
<accession>A0A1J1HJB4</accession>
<dbReference type="EMBL" id="CVRI01000001">
    <property type="protein sequence ID" value="CRK86558.1"/>
    <property type="molecule type" value="Genomic_DNA"/>
</dbReference>